<accession>A0A0D7AYB8</accession>
<dbReference type="OrthoDB" id="2796893at2759"/>
<gene>
    <name evidence="1" type="ORF">CYLTODRAFT_360828</name>
</gene>
<dbReference type="EMBL" id="KN880739">
    <property type="protein sequence ID" value="KIY62889.1"/>
    <property type="molecule type" value="Genomic_DNA"/>
</dbReference>
<name>A0A0D7AYB8_9AGAR</name>
<organism evidence="1 2">
    <name type="scientific">Cylindrobasidium torrendii FP15055 ss-10</name>
    <dbReference type="NCBI Taxonomy" id="1314674"/>
    <lineage>
        <taxon>Eukaryota</taxon>
        <taxon>Fungi</taxon>
        <taxon>Dikarya</taxon>
        <taxon>Basidiomycota</taxon>
        <taxon>Agaricomycotina</taxon>
        <taxon>Agaricomycetes</taxon>
        <taxon>Agaricomycetidae</taxon>
        <taxon>Agaricales</taxon>
        <taxon>Marasmiineae</taxon>
        <taxon>Physalacriaceae</taxon>
        <taxon>Cylindrobasidium</taxon>
    </lineage>
</organism>
<dbReference type="STRING" id="1314674.A0A0D7AYB8"/>
<keyword evidence="2" id="KW-1185">Reference proteome</keyword>
<evidence type="ECO:0000313" key="1">
    <source>
        <dbReference type="EMBL" id="KIY62889.1"/>
    </source>
</evidence>
<protein>
    <submittedName>
        <fullName evidence="1">Uncharacterized protein</fullName>
    </submittedName>
</protein>
<evidence type="ECO:0000313" key="2">
    <source>
        <dbReference type="Proteomes" id="UP000054007"/>
    </source>
</evidence>
<dbReference type="Proteomes" id="UP000054007">
    <property type="component" value="Unassembled WGS sequence"/>
</dbReference>
<reference evidence="1 2" key="1">
    <citation type="journal article" date="2015" name="Fungal Genet. Biol.">
        <title>Evolution of novel wood decay mechanisms in Agaricales revealed by the genome sequences of Fistulina hepatica and Cylindrobasidium torrendii.</title>
        <authorList>
            <person name="Floudas D."/>
            <person name="Held B.W."/>
            <person name="Riley R."/>
            <person name="Nagy L.G."/>
            <person name="Koehler G."/>
            <person name="Ransdell A.S."/>
            <person name="Younus H."/>
            <person name="Chow J."/>
            <person name="Chiniquy J."/>
            <person name="Lipzen A."/>
            <person name="Tritt A."/>
            <person name="Sun H."/>
            <person name="Haridas S."/>
            <person name="LaButti K."/>
            <person name="Ohm R.A."/>
            <person name="Kues U."/>
            <person name="Blanchette R.A."/>
            <person name="Grigoriev I.V."/>
            <person name="Minto R.E."/>
            <person name="Hibbett D.S."/>
        </authorList>
    </citation>
    <scope>NUCLEOTIDE SEQUENCE [LARGE SCALE GENOMIC DNA]</scope>
    <source>
        <strain evidence="1 2">FP15055 ss-10</strain>
    </source>
</reference>
<sequence>NADCKPKYNWMKNEAGQSPCLVWARVVASCETDSDVNVVALPPNSRCNLPEVGNEPSNACSCSWASYNLMSACTFCKGLHGSVDAYVIIYADIAGRHGGRSARN</sequence>
<dbReference type="AlphaFoldDB" id="A0A0D7AYB8"/>
<proteinExistence type="predicted"/>
<feature type="non-terminal residue" evidence="1">
    <location>
        <position position="1"/>
    </location>
</feature>